<protein>
    <submittedName>
        <fullName evidence="2">Uncharacterized protein</fullName>
    </submittedName>
</protein>
<reference evidence="2" key="1">
    <citation type="submission" date="2014-09" db="EMBL/GenBank/DDBJ databases">
        <authorList>
            <person name="Magalhaes I.L.F."/>
            <person name="Oliveira U."/>
            <person name="Santos F.R."/>
            <person name="Vidigal T.H.D.A."/>
            <person name="Brescovit A.D."/>
            <person name="Santos A.J."/>
        </authorList>
    </citation>
    <scope>NUCLEOTIDE SEQUENCE</scope>
    <source>
        <tissue evidence="2">Shoot tissue taken approximately 20 cm above the soil surface</tissue>
    </source>
</reference>
<sequence>MLEAVYLNVNQPSQTKKRRGSQTTEVPQFCSLTYVISAASWTNPK</sequence>
<feature type="region of interest" description="Disordered" evidence="1">
    <location>
        <begin position="1"/>
        <end position="24"/>
    </location>
</feature>
<dbReference type="EMBL" id="GBRH01223950">
    <property type="protein sequence ID" value="JAD73945.1"/>
    <property type="molecule type" value="Transcribed_RNA"/>
</dbReference>
<name>A0A0A9CKL7_ARUDO</name>
<proteinExistence type="predicted"/>
<evidence type="ECO:0000313" key="2">
    <source>
        <dbReference type="EMBL" id="JAD73945.1"/>
    </source>
</evidence>
<reference evidence="2" key="2">
    <citation type="journal article" date="2015" name="Data Brief">
        <title>Shoot transcriptome of the giant reed, Arundo donax.</title>
        <authorList>
            <person name="Barrero R.A."/>
            <person name="Guerrero F.D."/>
            <person name="Moolhuijzen P."/>
            <person name="Goolsby J.A."/>
            <person name="Tidwell J."/>
            <person name="Bellgard S.E."/>
            <person name="Bellgard M.I."/>
        </authorList>
    </citation>
    <scope>NUCLEOTIDE SEQUENCE</scope>
    <source>
        <tissue evidence="2">Shoot tissue taken approximately 20 cm above the soil surface</tissue>
    </source>
</reference>
<evidence type="ECO:0000256" key="1">
    <source>
        <dbReference type="SAM" id="MobiDB-lite"/>
    </source>
</evidence>
<organism evidence="2">
    <name type="scientific">Arundo donax</name>
    <name type="common">Giant reed</name>
    <name type="synonym">Donax arundinaceus</name>
    <dbReference type="NCBI Taxonomy" id="35708"/>
    <lineage>
        <taxon>Eukaryota</taxon>
        <taxon>Viridiplantae</taxon>
        <taxon>Streptophyta</taxon>
        <taxon>Embryophyta</taxon>
        <taxon>Tracheophyta</taxon>
        <taxon>Spermatophyta</taxon>
        <taxon>Magnoliopsida</taxon>
        <taxon>Liliopsida</taxon>
        <taxon>Poales</taxon>
        <taxon>Poaceae</taxon>
        <taxon>PACMAD clade</taxon>
        <taxon>Arundinoideae</taxon>
        <taxon>Arundineae</taxon>
        <taxon>Arundo</taxon>
    </lineage>
</organism>
<dbReference type="AlphaFoldDB" id="A0A0A9CKL7"/>
<accession>A0A0A9CKL7</accession>